<gene>
    <name evidence="1" type="ORF">ACFPP9_08320</name>
</gene>
<accession>A0ABW0PTS3</accession>
<dbReference type="RefSeq" id="WP_266342002.1">
    <property type="nucleotide sequence ID" value="NZ_JAPKNH010000001.1"/>
</dbReference>
<organism evidence="1 2">
    <name type="scientific">Kaistia terrae</name>
    <dbReference type="NCBI Taxonomy" id="537017"/>
    <lineage>
        <taxon>Bacteria</taxon>
        <taxon>Pseudomonadati</taxon>
        <taxon>Pseudomonadota</taxon>
        <taxon>Alphaproteobacteria</taxon>
        <taxon>Hyphomicrobiales</taxon>
        <taxon>Kaistiaceae</taxon>
        <taxon>Kaistia</taxon>
    </lineage>
</organism>
<name>A0ABW0PTS3_9HYPH</name>
<proteinExistence type="predicted"/>
<sequence length="41" mass="4364">MDNLKPPLEAALATVEIRKMPIATALTAFQTAVRPDGGVKQ</sequence>
<reference evidence="2" key="1">
    <citation type="journal article" date="2019" name="Int. J. Syst. Evol. Microbiol.">
        <title>The Global Catalogue of Microorganisms (GCM) 10K type strain sequencing project: providing services to taxonomists for standard genome sequencing and annotation.</title>
        <authorList>
            <consortium name="The Broad Institute Genomics Platform"/>
            <consortium name="The Broad Institute Genome Sequencing Center for Infectious Disease"/>
            <person name="Wu L."/>
            <person name="Ma J."/>
        </authorList>
    </citation>
    <scope>NUCLEOTIDE SEQUENCE [LARGE SCALE GENOMIC DNA]</scope>
    <source>
        <strain evidence="2">KACC 12633</strain>
    </source>
</reference>
<evidence type="ECO:0000313" key="1">
    <source>
        <dbReference type="EMBL" id="MFC5515770.1"/>
    </source>
</evidence>
<dbReference type="EMBL" id="JBHSML010000003">
    <property type="protein sequence ID" value="MFC5515770.1"/>
    <property type="molecule type" value="Genomic_DNA"/>
</dbReference>
<keyword evidence="2" id="KW-1185">Reference proteome</keyword>
<protein>
    <submittedName>
        <fullName evidence="1">Uncharacterized protein</fullName>
    </submittedName>
</protein>
<dbReference type="Proteomes" id="UP001596150">
    <property type="component" value="Unassembled WGS sequence"/>
</dbReference>
<comment type="caution">
    <text evidence="1">The sequence shown here is derived from an EMBL/GenBank/DDBJ whole genome shotgun (WGS) entry which is preliminary data.</text>
</comment>
<evidence type="ECO:0000313" key="2">
    <source>
        <dbReference type="Proteomes" id="UP001596150"/>
    </source>
</evidence>